<evidence type="ECO:0000256" key="2">
    <source>
        <dbReference type="ARBA" id="ARBA00022801"/>
    </source>
</evidence>
<evidence type="ECO:0008006" key="6">
    <source>
        <dbReference type="Google" id="ProtNLM"/>
    </source>
</evidence>
<dbReference type="InterPro" id="IPR019436">
    <property type="entry name" value="Say1-like"/>
</dbReference>
<keyword evidence="2" id="KW-0378">Hydrolase</keyword>
<dbReference type="STRING" id="5098.A0A507QWE4"/>
<name>A0A507QWE4_MONPU</name>
<reference evidence="4 5" key="1">
    <citation type="submission" date="2019-06" db="EMBL/GenBank/DDBJ databases">
        <title>Wine fermentation using esterase from Monascus purpureus.</title>
        <authorList>
            <person name="Geng C."/>
            <person name="Zhang Y."/>
        </authorList>
    </citation>
    <scope>NUCLEOTIDE SEQUENCE [LARGE SCALE GENOMIC DNA]</scope>
    <source>
        <strain evidence="4">HQ1</strain>
    </source>
</reference>
<dbReference type="PROSITE" id="PS01174">
    <property type="entry name" value="LIPASE_GDXG_SER"/>
    <property type="match status" value="1"/>
</dbReference>
<dbReference type="InterPro" id="IPR033140">
    <property type="entry name" value="Lipase_GDXG_put_SER_AS"/>
</dbReference>
<evidence type="ECO:0000256" key="3">
    <source>
        <dbReference type="PROSITE-ProRule" id="PRU10038"/>
    </source>
</evidence>
<dbReference type="Pfam" id="PF10340">
    <property type="entry name" value="Say1_Mug180"/>
    <property type="match status" value="1"/>
</dbReference>
<dbReference type="PANTHER" id="PTHR48081:SF31">
    <property type="entry name" value="STERYL ACETYL HYDROLASE MUG81-RELATED"/>
    <property type="match status" value="1"/>
</dbReference>
<accession>A0A507QWE4</accession>
<dbReference type="AlphaFoldDB" id="A0A507QWE4"/>
<dbReference type="Proteomes" id="UP000319663">
    <property type="component" value="Unassembled WGS sequence"/>
</dbReference>
<dbReference type="Gene3D" id="3.40.50.1820">
    <property type="entry name" value="alpha/beta hydrolase"/>
    <property type="match status" value="1"/>
</dbReference>
<protein>
    <recommendedName>
        <fullName evidence="6">Alpha/beta hydrolase fold-3 domain-containing protein</fullName>
    </recommendedName>
</protein>
<dbReference type="PANTHER" id="PTHR48081">
    <property type="entry name" value="AB HYDROLASE SUPERFAMILY PROTEIN C4A8.06C"/>
    <property type="match status" value="1"/>
</dbReference>
<dbReference type="EMBL" id="VIFY01000038">
    <property type="protein sequence ID" value="TQB73918.1"/>
    <property type="molecule type" value="Genomic_DNA"/>
</dbReference>
<evidence type="ECO:0000256" key="1">
    <source>
        <dbReference type="ARBA" id="ARBA00010515"/>
    </source>
</evidence>
<comment type="caution">
    <text evidence="4">The sequence shown here is derived from an EMBL/GenBank/DDBJ whole genome shotgun (WGS) entry which is preliminary data.</text>
</comment>
<sequence>MSSMKRHTLSTAQWLGLGLSLIKAVTLGAGAVAAVPFQRSKGPPTLRKHVLFAIMRVFTSTLPLKAMLALNLTTDEAYEKVTKSLGKKLDTVTLEDGTRGHWIGDRSAEHILVFSHGGGYALYAIEPQFQVLWGLVEEAERKGKKLAVLFLSYDVSVTAPYPRQLQQASALLQYMLNTEKKKPENIILAGDSAGGNLTLAILSHAAHKHPRVEPLKLDGRFGAAALVSPWLTFDTKTSDSMKRNKYRDVLSLRSLDAWSSLFIADATRDNYLEPLYAVPQWWQDAPVEDVLVISGANEVFVDDIRAFVKKFQSVHSKVTYVESPNEAHDEFSFAGMFNEPPSQQQVTFERWVLARIMT</sequence>
<evidence type="ECO:0000313" key="5">
    <source>
        <dbReference type="Proteomes" id="UP000319663"/>
    </source>
</evidence>
<feature type="active site" evidence="3">
    <location>
        <position position="192"/>
    </location>
</feature>
<dbReference type="InterPro" id="IPR050300">
    <property type="entry name" value="GDXG_lipolytic_enzyme"/>
</dbReference>
<gene>
    <name evidence="4" type="ORF">MPDQ_005397</name>
</gene>
<dbReference type="GO" id="GO:0016787">
    <property type="term" value="F:hydrolase activity"/>
    <property type="evidence" value="ECO:0007669"/>
    <property type="project" value="UniProtKB-KW"/>
</dbReference>
<comment type="similarity">
    <text evidence="1">Belongs to the 'GDXG' lipolytic enzyme family.</text>
</comment>
<proteinExistence type="inferred from homology"/>
<dbReference type="SUPFAM" id="SSF53474">
    <property type="entry name" value="alpha/beta-Hydrolases"/>
    <property type="match status" value="1"/>
</dbReference>
<evidence type="ECO:0000313" key="4">
    <source>
        <dbReference type="EMBL" id="TQB73918.1"/>
    </source>
</evidence>
<dbReference type="InterPro" id="IPR029058">
    <property type="entry name" value="AB_hydrolase_fold"/>
</dbReference>
<keyword evidence="5" id="KW-1185">Reference proteome</keyword>
<organism evidence="4 5">
    <name type="scientific">Monascus purpureus</name>
    <name type="common">Red mold</name>
    <name type="synonym">Monascus anka</name>
    <dbReference type="NCBI Taxonomy" id="5098"/>
    <lineage>
        <taxon>Eukaryota</taxon>
        <taxon>Fungi</taxon>
        <taxon>Dikarya</taxon>
        <taxon>Ascomycota</taxon>
        <taxon>Pezizomycotina</taxon>
        <taxon>Eurotiomycetes</taxon>
        <taxon>Eurotiomycetidae</taxon>
        <taxon>Eurotiales</taxon>
        <taxon>Aspergillaceae</taxon>
        <taxon>Monascus</taxon>
    </lineage>
</organism>